<dbReference type="Proteomes" id="UP000324176">
    <property type="component" value="Unassembled WGS sequence"/>
</dbReference>
<dbReference type="EMBL" id="VNHT01000046">
    <property type="protein sequence ID" value="TYP82123.1"/>
    <property type="molecule type" value="Genomic_DNA"/>
</dbReference>
<proteinExistence type="inferred from homology"/>
<dbReference type="PROSITE" id="PS51257">
    <property type="entry name" value="PROKAR_LIPOPROTEIN"/>
    <property type="match status" value="1"/>
</dbReference>
<dbReference type="PANTHER" id="PTHR30035:SF3">
    <property type="entry name" value="INTERMEMBRANE PHOSPHOLIPID TRANSPORT SYSTEM LIPOPROTEIN MLAA"/>
    <property type="match status" value="1"/>
</dbReference>
<comment type="caution">
    <text evidence="4">The sequence shown here is derived from an EMBL/GenBank/DDBJ whole genome shotgun (WGS) entry which is preliminary data.</text>
</comment>
<keyword evidence="2" id="KW-0732">Signal</keyword>
<feature type="compositionally biased region" description="Acidic residues" evidence="3">
    <location>
        <begin position="259"/>
        <end position="271"/>
    </location>
</feature>
<dbReference type="InterPro" id="IPR007428">
    <property type="entry name" value="MlaA"/>
</dbReference>
<dbReference type="Pfam" id="PF04333">
    <property type="entry name" value="MlaA"/>
    <property type="match status" value="1"/>
</dbReference>
<accession>A0A5D3Y9E6</accession>
<evidence type="ECO:0000313" key="5">
    <source>
        <dbReference type="Proteomes" id="UP000324176"/>
    </source>
</evidence>
<evidence type="ECO:0000256" key="2">
    <source>
        <dbReference type="ARBA" id="ARBA00022729"/>
    </source>
</evidence>
<reference evidence="4 5" key="1">
    <citation type="submission" date="2019-07" db="EMBL/GenBank/DDBJ databases">
        <title>Active sludge and wastewater microbial communities from Klosterneuburg, Austria.</title>
        <authorList>
            <person name="Wagner M."/>
        </authorList>
    </citation>
    <scope>NUCLEOTIDE SEQUENCE [LARGE SCALE GENOMIC DNA]</scope>
    <source>
        <strain evidence="4 5">Nm2</strain>
    </source>
</reference>
<sequence length="285" mass="31772">MMANVKMTLYRYKLLVLIFLGNILIGCASVENNKRDPLESMNRAVFAFNEKFDDYVMEPVAKGYRAITPDPLEMVIGNVLSNFSDVVITANALLQLKFDAAAASATRVVINTTFGMFGIIDIASDISAVSDINLSKRNEDFGQTLGRYGIGPGPYFVIPFLGPSTIRDAIGIAVDSSVFHPIWSVYPDFDFLTVRLPASAGWSVDTRAQMLDTDKTLEEAALDKYEFVRDAYLQRRRNLVYDGNPPEEEGLEINGNNESIDDEIEDEDVIEDGDKEKKKNNEVIK</sequence>
<dbReference type="PRINTS" id="PR01805">
    <property type="entry name" value="VACJLIPOPROT"/>
</dbReference>
<comment type="similarity">
    <text evidence="1">Belongs to the MlaA family.</text>
</comment>
<evidence type="ECO:0000256" key="3">
    <source>
        <dbReference type="SAM" id="MobiDB-lite"/>
    </source>
</evidence>
<dbReference type="PANTHER" id="PTHR30035">
    <property type="entry name" value="LIPOPROTEIN VACJ-RELATED"/>
    <property type="match status" value="1"/>
</dbReference>
<keyword evidence="4" id="KW-0449">Lipoprotein</keyword>
<feature type="region of interest" description="Disordered" evidence="3">
    <location>
        <begin position="241"/>
        <end position="285"/>
    </location>
</feature>
<protein>
    <submittedName>
        <fullName evidence="4">Phospholipid-binding lipoprotein MlaA</fullName>
    </submittedName>
</protein>
<dbReference type="GO" id="GO:0120010">
    <property type="term" value="P:intermembrane phospholipid transfer"/>
    <property type="evidence" value="ECO:0007669"/>
    <property type="project" value="TreeGrafter"/>
</dbReference>
<feature type="compositionally biased region" description="Basic and acidic residues" evidence="3">
    <location>
        <begin position="272"/>
        <end position="285"/>
    </location>
</feature>
<gene>
    <name evidence="4" type="ORF">BCL69_104633</name>
</gene>
<dbReference type="AlphaFoldDB" id="A0A5D3Y9E6"/>
<dbReference type="GO" id="GO:0016020">
    <property type="term" value="C:membrane"/>
    <property type="evidence" value="ECO:0007669"/>
    <property type="project" value="InterPro"/>
</dbReference>
<evidence type="ECO:0000313" key="4">
    <source>
        <dbReference type="EMBL" id="TYP82123.1"/>
    </source>
</evidence>
<organism evidence="4 5">
    <name type="scientific">Nitrosomonas communis</name>
    <dbReference type="NCBI Taxonomy" id="44574"/>
    <lineage>
        <taxon>Bacteria</taxon>
        <taxon>Pseudomonadati</taxon>
        <taxon>Pseudomonadota</taxon>
        <taxon>Betaproteobacteria</taxon>
        <taxon>Nitrosomonadales</taxon>
        <taxon>Nitrosomonadaceae</taxon>
        <taxon>Nitrosomonas</taxon>
    </lineage>
</organism>
<evidence type="ECO:0000256" key="1">
    <source>
        <dbReference type="ARBA" id="ARBA00010634"/>
    </source>
</evidence>
<name>A0A5D3Y9E6_9PROT</name>